<feature type="transmembrane region" description="Helical" evidence="6">
    <location>
        <begin position="237"/>
        <end position="257"/>
    </location>
</feature>
<dbReference type="Pfam" id="PF07690">
    <property type="entry name" value="MFS_1"/>
    <property type="match status" value="1"/>
</dbReference>
<name>A0ABW8A6V4_9ACTN</name>
<dbReference type="RefSeq" id="WP_397022480.1">
    <property type="nucleotide sequence ID" value="NZ_JBITMB010000005.1"/>
</dbReference>
<feature type="transmembrane region" description="Helical" evidence="6">
    <location>
        <begin position="117"/>
        <end position="137"/>
    </location>
</feature>
<comment type="caution">
    <text evidence="8">The sequence shown here is derived from an EMBL/GenBank/DDBJ whole genome shotgun (WGS) entry which is preliminary data.</text>
</comment>
<evidence type="ECO:0000256" key="6">
    <source>
        <dbReference type="SAM" id="Phobius"/>
    </source>
</evidence>
<reference evidence="8 9" key="1">
    <citation type="submission" date="2024-10" db="EMBL/GenBank/DDBJ databases">
        <title>The Natural Products Discovery Center: Release of the First 8490 Sequenced Strains for Exploring Actinobacteria Biosynthetic Diversity.</title>
        <authorList>
            <person name="Kalkreuter E."/>
            <person name="Kautsar S.A."/>
            <person name="Yang D."/>
            <person name="Bader C.D."/>
            <person name="Teijaro C.N."/>
            <person name="Fluegel L."/>
            <person name="Davis C.M."/>
            <person name="Simpson J.R."/>
            <person name="Lauterbach L."/>
            <person name="Steele A.D."/>
            <person name="Gui C."/>
            <person name="Meng S."/>
            <person name="Li G."/>
            <person name="Viehrig K."/>
            <person name="Ye F."/>
            <person name="Su P."/>
            <person name="Kiefer A.F."/>
            <person name="Nichols A."/>
            <person name="Cepeda A.J."/>
            <person name="Yan W."/>
            <person name="Fan B."/>
            <person name="Jiang Y."/>
            <person name="Adhikari A."/>
            <person name="Zheng C.-J."/>
            <person name="Schuster L."/>
            <person name="Cowan T.M."/>
            <person name="Smanski M.J."/>
            <person name="Chevrette M.G."/>
            <person name="De Carvalho L.P.S."/>
            <person name="Shen B."/>
        </authorList>
    </citation>
    <scope>NUCLEOTIDE SEQUENCE [LARGE SCALE GENOMIC DNA]</scope>
    <source>
        <strain evidence="8 9">NPDC049503</strain>
    </source>
</reference>
<dbReference type="InterPro" id="IPR011701">
    <property type="entry name" value="MFS"/>
</dbReference>
<dbReference type="SUPFAM" id="SSF103473">
    <property type="entry name" value="MFS general substrate transporter"/>
    <property type="match status" value="1"/>
</dbReference>
<keyword evidence="2" id="KW-1003">Cell membrane</keyword>
<feature type="transmembrane region" description="Helical" evidence="6">
    <location>
        <begin position="269"/>
        <end position="290"/>
    </location>
</feature>
<feature type="transmembrane region" description="Helical" evidence="6">
    <location>
        <begin position="392"/>
        <end position="413"/>
    </location>
</feature>
<dbReference type="PANTHER" id="PTHR23513">
    <property type="entry name" value="INTEGRAL MEMBRANE EFFLUX PROTEIN-RELATED"/>
    <property type="match status" value="1"/>
</dbReference>
<evidence type="ECO:0000256" key="5">
    <source>
        <dbReference type="ARBA" id="ARBA00023136"/>
    </source>
</evidence>
<keyword evidence="3 6" id="KW-0812">Transmembrane</keyword>
<protein>
    <submittedName>
        <fullName evidence="8">MFS transporter</fullName>
    </submittedName>
</protein>
<evidence type="ECO:0000313" key="8">
    <source>
        <dbReference type="EMBL" id="MFI7442520.1"/>
    </source>
</evidence>
<feature type="transmembrane region" description="Helical" evidence="6">
    <location>
        <begin position="34"/>
        <end position="56"/>
    </location>
</feature>
<evidence type="ECO:0000256" key="2">
    <source>
        <dbReference type="ARBA" id="ARBA00022475"/>
    </source>
</evidence>
<accession>A0ABW8A6V4</accession>
<feature type="domain" description="Major facilitator superfamily (MFS) profile" evidence="7">
    <location>
        <begin position="234"/>
        <end position="429"/>
    </location>
</feature>
<evidence type="ECO:0000313" key="9">
    <source>
        <dbReference type="Proteomes" id="UP001612928"/>
    </source>
</evidence>
<keyword evidence="5 6" id="KW-0472">Membrane</keyword>
<gene>
    <name evidence="8" type="ORF">ACIBP5_21340</name>
</gene>
<evidence type="ECO:0000256" key="4">
    <source>
        <dbReference type="ARBA" id="ARBA00022989"/>
    </source>
</evidence>
<proteinExistence type="predicted"/>
<dbReference type="InterPro" id="IPR036259">
    <property type="entry name" value="MFS_trans_sf"/>
</dbReference>
<feature type="transmembrane region" description="Helical" evidence="6">
    <location>
        <begin position="326"/>
        <end position="352"/>
    </location>
</feature>
<dbReference type="PANTHER" id="PTHR23513:SF6">
    <property type="entry name" value="MAJOR FACILITATOR SUPERFAMILY ASSOCIATED DOMAIN-CONTAINING PROTEIN"/>
    <property type="match status" value="1"/>
</dbReference>
<evidence type="ECO:0000256" key="3">
    <source>
        <dbReference type="ARBA" id="ARBA00022692"/>
    </source>
</evidence>
<evidence type="ECO:0000259" key="7">
    <source>
        <dbReference type="PROSITE" id="PS50850"/>
    </source>
</evidence>
<dbReference type="Gene3D" id="1.20.1250.20">
    <property type="entry name" value="MFS general substrate transporter like domains"/>
    <property type="match status" value="1"/>
</dbReference>
<comment type="subcellular location">
    <subcellularLocation>
        <location evidence="1">Cell membrane</location>
        <topology evidence="1">Multi-pass membrane protein</topology>
    </subcellularLocation>
</comment>
<feature type="transmembrane region" description="Helical" evidence="6">
    <location>
        <begin position="89"/>
        <end position="111"/>
    </location>
</feature>
<feature type="transmembrane region" description="Helical" evidence="6">
    <location>
        <begin position="62"/>
        <end position="82"/>
    </location>
</feature>
<dbReference type="CDD" id="cd06173">
    <property type="entry name" value="MFS_MefA_like"/>
    <property type="match status" value="1"/>
</dbReference>
<sequence>MASPSTDPSTHPAAEPATLTKNHDFLKLWAGQSLSLVGSQVTVLAMPVVAFLMLGASVAEMGVLGALARLPMVLFLVVGVWVDRMRRRPVLIVSDGVRALMLATVPVFFLLDVLTLWWLYVVVFVMGVFGVLFEIAYRSYLPTLVAPEHLGQGNSHLQLSDSISKAAGPSLAGLLIAARSAPLVILVDVASYIVSAVALLTIRKREEPPAPDGGAGMLTAIRHGLGWVMGQPLIRPLAIASAVYSFFDIGILQTLYIPYLVDGVDLPATWVGGVLAVGGVGAVIGAWLSIRAMNRFGPGPTMLWSTVVGNSALILVPLAGGPVWLAVAMLVVSQLLVGLCTQVFVVNNITVLQTATPRELTGRVIATIWAMGLVPAPLGALAAGLLGEAFGMRPVVLVAALVGALVPIAVLALSPIPRMRAIPEAPISA</sequence>
<feature type="transmembrane region" description="Helical" evidence="6">
    <location>
        <begin position="364"/>
        <end position="386"/>
    </location>
</feature>
<dbReference type="Proteomes" id="UP001612928">
    <property type="component" value="Unassembled WGS sequence"/>
</dbReference>
<dbReference type="InterPro" id="IPR020846">
    <property type="entry name" value="MFS_dom"/>
</dbReference>
<keyword evidence="4 6" id="KW-1133">Transmembrane helix</keyword>
<organism evidence="8 9">
    <name type="scientific">Nonomuraea indica</name>
    <dbReference type="NCBI Taxonomy" id="1581193"/>
    <lineage>
        <taxon>Bacteria</taxon>
        <taxon>Bacillati</taxon>
        <taxon>Actinomycetota</taxon>
        <taxon>Actinomycetes</taxon>
        <taxon>Streptosporangiales</taxon>
        <taxon>Streptosporangiaceae</taxon>
        <taxon>Nonomuraea</taxon>
    </lineage>
</organism>
<dbReference type="EMBL" id="JBITMB010000005">
    <property type="protein sequence ID" value="MFI7442520.1"/>
    <property type="molecule type" value="Genomic_DNA"/>
</dbReference>
<dbReference type="PROSITE" id="PS50850">
    <property type="entry name" value="MFS"/>
    <property type="match status" value="1"/>
</dbReference>
<feature type="transmembrane region" description="Helical" evidence="6">
    <location>
        <begin position="302"/>
        <end position="320"/>
    </location>
</feature>
<keyword evidence="9" id="KW-1185">Reference proteome</keyword>
<evidence type="ECO:0000256" key="1">
    <source>
        <dbReference type="ARBA" id="ARBA00004651"/>
    </source>
</evidence>